<evidence type="ECO:0000313" key="2">
    <source>
        <dbReference type="Proteomes" id="UP000749311"/>
    </source>
</evidence>
<dbReference type="RefSeq" id="WP_167166903.1">
    <property type="nucleotide sequence ID" value="NZ_BAAAOO010000014.1"/>
</dbReference>
<dbReference type="Proteomes" id="UP000749311">
    <property type="component" value="Unassembled WGS sequence"/>
</dbReference>
<name>A0ABX0SHF4_9ACTN</name>
<gene>
    <name evidence="1" type="ORF">FB473_001959</name>
</gene>
<comment type="caution">
    <text evidence="1">The sequence shown here is derived from an EMBL/GenBank/DDBJ whole genome shotgun (WGS) entry which is preliminary data.</text>
</comment>
<evidence type="ECO:0000313" key="1">
    <source>
        <dbReference type="EMBL" id="NIH57314.1"/>
    </source>
</evidence>
<protein>
    <recommendedName>
        <fullName evidence="3">Bacteriophage Mu GpT domain-containing protein</fullName>
    </recommendedName>
</protein>
<organism evidence="1 2">
    <name type="scientific">Brooklawnia cerclae</name>
    <dbReference type="NCBI Taxonomy" id="349934"/>
    <lineage>
        <taxon>Bacteria</taxon>
        <taxon>Bacillati</taxon>
        <taxon>Actinomycetota</taxon>
        <taxon>Actinomycetes</taxon>
        <taxon>Propionibacteriales</taxon>
        <taxon>Propionibacteriaceae</taxon>
        <taxon>Brooklawnia</taxon>
    </lineage>
</organism>
<dbReference type="EMBL" id="JAAMOZ010000001">
    <property type="protein sequence ID" value="NIH57314.1"/>
    <property type="molecule type" value="Genomic_DNA"/>
</dbReference>
<dbReference type="Pfam" id="PF25209">
    <property type="entry name" value="Phage_capsid_4"/>
    <property type="match status" value="1"/>
</dbReference>
<proteinExistence type="predicted"/>
<keyword evidence="2" id="KW-1185">Reference proteome</keyword>
<evidence type="ECO:0008006" key="3">
    <source>
        <dbReference type="Google" id="ProtNLM"/>
    </source>
</evidence>
<sequence>MSTIELINGAGSEKADDSAFFAGYRKPSHYAIGESAVERANDFLVRIAEGRADHQQIHEAFSTSDFTMSAFAAIDTRLRQAYAELPSVWRQYTDTLTVNDFRPTRLLDKWSNILGLKLVPEATEYPAAAGQDFDQWWISVVKYGLTDGITFESRINNEAIGEIENLPGKLARAAQETETINALSNLLTIDPETNLASDVNTSFFKAGNGNAPTALPLTAENLDAVIDTLLAKKSRRGRLMAAPALQVVIPRALENQANRIRNLRQIEKTTGDTKEVYDNYLKTVDFVVEPMLDAILTHANAATTWFVLPKTGSVRPASFAAFLRGYETADVRVKADAGQSVGGGAISPLEGSFDIDTIQYRARHIVGHQVGDPTFTYVSRGA</sequence>
<accession>A0ABX0SHF4</accession>
<reference evidence="1 2" key="1">
    <citation type="submission" date="2020-02" db="EMBL/GenBank/DDBJ databases">
        <title>Sequencing the genomes of 1000 actinobacteria strains.</title>
        <authorList>
            <person name="Klenk H.-P."/>
        </authorList>
    </citation>
    <scope>NUCLEOTIDE SEQUENCE [LARGE SCALE GENOMIC DNA]</scope>
    <source>
        <strain evidence="1 2">DSM 19609</strain>
    </source>
</reference>